<evidence type="ECO:0000256" key="6">
    <source>
        <dbReference type="ARBA" id="ARBA00022692"/>
    </source>
</evidence>
<keyword evidence="8" id="KW-0256">Endoplasmic reticulum</keyword>
<dbReference type="EMBL" id="CAKKLH010000077">
    <property type="protein sequence ID" value="CAH0102227.1"/>
    <property type="molecule type" value="Genomic_DNA"/>
</dbReference>
<gene>
    <name evidence="17" type="ORF">DGAL_LOCUS4618</name>
</gene>
<keyword evidence="7 16" id="KW-0732">Signal</keyword>
<keyword evidence="4" id="KW-0813">Transport</keyword>
<evidence type="ECO:0000256" key="4">
    <source>
        <dbReference type="ARBA" id="ARBA00022448"/>
    </source>
</evidence>
<comment type="caution">
    <text evidence="17">The sequence shown here is derived from an EMBL/GenBank/DDBJ whole genome shotgun (WGS) entry which is preliminary data.</text>
</comment>
<evidence type="ECO:0000256" key="7">
    <source>
        <dbReference type="ARBA" id="ARBA00022729"/>
    </source>
</evidence>
<keyword evidence="18" id="KW-1185">Reference proteome</keyword>
<evidence type="ECO:0000256" key="5">
    <source>
        <dbReference type="ARBA" id="ARBA00022568"/>
    </source>
</evidence>
<dbReference type="PANTHER" id="PTHR15929">
    <property type="entry name" value="STORE-OPERATED CALCIUM ENTRY-ASSOCIATED REGULATORY FACTOR"/>
    <property type="match status" value="1"/>
</dbReference>
<evidence type="ECO:0000256" key="3">
    <source>
        <dbReference type="ARBA" id="ARBA00016584"/>
    </source>
</evidence>
<reference evidence="17" key="1">
    <citation type="submission" date="2021-11" db="EMBL/GenBank/DDBJ databases">
        <authorList>
            <person name="Schell T."/>
        </authorList>
    </citation>
    <scope>NUCLEOTIDE SEQUENCE</scope>
    <source>
        <strain evidence="17">M5</strain>
    </source>
</reference>
<comment type="subcellular location">
    <subcellularLocation>
        <location evidence="1">Endoplasmic reticulum membrane</location>
        <topology evidence="1">Single-pass type I membrane protein</topology>
    </subcellularLocation>
</comment>
<dbReference type="GO" id="GO:2001256">
    <property type="term" value="P:regulation of store-operated calcium entry"/>
    <property type="evidence" value="ECO:0007669"/>
    <property type="project" value="InterPro"/>
</dbReference>
<dbReference type="GO" id="GO:0005789">
    <property type="term" value="C:endoplasmic reticulum membrane"/>
    <property type="evidence" value="ECO:0007669"/>
    <property type="project" value="UniProtKB-SubCell"/>
</dbReference>
<evidence type="ECO:0000256" key="8">
    <source>
        <dbReference type="ARBA" id="ARBA00022824"/>
    </source>
</evidence>
<dbReference type="PANTHER" id="PTHR15929:SF0">
    <property type="entry name" value="STORE-OPERATED CALCIUM ENTRY-ASSOCIATED REGULATORY FACTOR"/>
    <property type="match status" value="1"/>
</dbReference>
<feature type="region of interest" description="Disordered" evidence="14">
    <location>
        <begin position="240"/>
        <end position="262"/>
    </location>
</feature>
<evidence type="ECO:0000256" key="15">
    <source>
        <dbReference type="SAM" id="Phobius"/>
    </source>
</evidence>
<feature type="transmembrane region" description="Helical" evidence="15">
    <location>
        <begin position="164"/>
        <end position="188"/>
    </location>
</feature>
<organism evidence="17 18">
    <name type="scientific">Daphnia galeata</name>
    <dbReference type="NCBI Taxonomy" id="27404"/>
    <lineage>
        <taxon>Eukaryota</taxon>
        <taxon>Metazoa</taxon>
        <taxon>Ecdysozoa</taxon>
        <taxon>Arthropoda</taxon>
        <taxon>Crustacea</taxon>
        <taxon>Branchiopoda</taxon>
        <taxon>Diplostraca</taxon>
        <taxon>Cladocera</taxon>
        <taxon>Anomopoda</taxon>
        <taxon>Daphniidae</taxon>
        <taxon>Daphnia</taxon>
    </lineage>
</organism>
<feature type="signal peptide" evidence="16">
    <location>
        <begin position="1"/>
        <end position="23"/>
    </location>
</feature>
<evidence type="ECO:0000256" key="9">
    <source>
        <dbReference type="ARBA" id="ARBA00022837"/>
    </source>
</evidence>
<comment type="similarity">
    <text evidence="2">Belongs to the SARAF family.</text>
</comment>
<dbReference type="AlphaFoldDB" id="A0A8J2RJZ9"/>
<keyword evidence="12 15" id="KW-0472">Membrane</keyword>
<keyword evidence="11" id="KW-0406">Ion transport</keyword>
<evidence type="ECO:0000313" key="17">
    <source>
        <dbReference type="EMBL" id="CAH0102227.1"/>
    </source>
</evidence>
<protein>
    <recommendedName>
        <fullName evidence="3">Store-operated calcium entry-associated regulatory factor</fullName>
    </recommendedName>
    <alternativeName>
        <fullName evidence="13">Transmembrane protein 66</fullName>
    </alternativeName>
</protein>
<dbReference type="GO" id="GO:0006816">
    <property type="term" value="P:calcium ion transport"/>
    <property type="evidence" value="ECO:0007669"/>
    <property type="project" value="UniProtKB-KW"/>
</dbReference>
<feature type="compositionally biased region" description="Polar residues" evidence="14">
    <location>
        <begin position="240"/>
        <end position="251"/>
    </location>
</feature>
<keyword evidence="9" id="KW-0106">Calcium</keyword>
<dbReference type="Proteomes" id="UP000789390">
    <property type="component" value="Unassembled WGS sequence"/>
</dbReference>
<evidence type="ECO:0000256" key="10">
    <source>
        <dbReference type="ARBA" id="ARBA00022989"/>
    </source>
</evidence>
<evidence type="ECO:0000256" key="11">
    <source>
        <dbReference type="ARBA" id="ARBA00023065"/>
    </source>
</evidence>
<proteinExistence type="inferred from homology"/>
<keyword evidence="6 15" id="KW-0812">Transmembrane</keyword>
<evidence type="ECO:0000313" key="18">
    <source>
        <dbReference type="Proteomes" id="UP000789390"/>
    </source>
</evidence>
<accession>A0A8J2RJZ9</accession>
<keyword evidence="5" id="KW-0109">Calcium transport</keyword>
<evidence type="ECO:0000256" key="12">
    <source>
        <dbReference type="ARBA" id="ARBA00023136"/>
    </source>
</evidence>
<evidence type="ECO:0000256" key="1">
    <source>
        <dbReference type="ARBA" id="ARBA00004115"/>
    </source>
</evidence>
<evidence type="ECO:0000256" key="16">
    <source>
        <dbReference type="SAM" id="SignalP"/>
    </source>
</evidence>
<evidence type="ECO:0000256" key="13">
    <source>
        <dbReference type="ARBA" id="ARBA00031116"/>
    </source>
</evidence>
<dbReference type="OrthoDB" id="20303at2759"/>
<evidence type="ECO:0000256" key="2">
    <source>
        <dbReference type="ARBA" id="ARBA00006833"/>
    </source>
</evidence>
<dbReference type="Pfam" id="PF06682">
    <property type="entry name" value="SARAF"/>
    <property type="match status" value="1"/>
</dbReference>
<feature type="chain" id="PRO_5035173829" description="Store-operated calcium entry-associated regulatory factor" evidence="16">
    <location>
        <begin position="24"/>
        <end position="262"/>
    </location>
</feature>
<name>A0A8J2RJZ9_9CRUS</name>
<sequence length="262" mass="28933">MMANIKSAVFFLFFGHCINFGAFSPDYSIPVSKIKVLTLNHGRMTSNRRSQAIPQLKCVGGTAGCSAFVPQVVQCKNQGYDGITTQWECKTDMDNAYRFGKIAVICEGYDYPGDHNVLVGSCGLEYNIDLTKEGIDKKPHIPIIDVRPPSSNDHGTSTAELSSWSILFICLGILVFATAIFGLIACLVNCRRRSSSYDLESSRLYDDYDGPFARPFPYTIYRPRTIHRPTPIYRPTTIHVSSMPPSSSGTRIASGFGGTMSR</sequence>
<evidence type="ECO:0000256" key="14">
    <source>
        <dbReference type="SAM" id="MobiDB-lite"/>
    </source>
</evidence>
<keyword evidence="10 15" id="KW-1133">Transmembrane helix</keyword>
<dbReference type="InterPro" id="IPR009567">
    <property type="entry name" value="SARAF"/>
</dbReference>